<keyword evidence="4" id="KW-1185">Reference proteome</keyword>
<feature type="signal peptide" evidence="1">
    <location>
        <begin position="1"/>
        <end position="25"/>
    </location>
</feature>
<dbReference type="Proteomes" id="UP000318669">
    <property type="component" value="Unassembled WGS sequence"/>
</dbReference>
<dbReference type="OrthoDB" id="1366241at2"/>
<keyword evidence="1" id="KW-0732">Signal</keyword>
<accession>A0A553BAE5</accession>
<feature type="chain" id="PRO_5021913180" description="Lipid/polyisoprenoid-binding YceI-like domain-containing protein" evidence="1">
    <location>
        <begin position="26"/>
        <end position="185"/>
    </location>
</feature>
<name>A0A553BAE5_9FLAO</name>
<gene>
    <name evidence="3" type="ORF">FNW11_16495</name>
    <name evidence="2" type="ORF">FNW12_16665</name>
</gene>
<reference evidence="4 5" key="1">
    <citation type="submission" date="2019-07" db="EMBL/GenBank/DDBJ databases">
        <title>Novel species of Flavobacterium.</title>
        <authorList>
            <person name="Liu Q."/>
            <person name="Xin Y.-H."/>
        </authorList>
    </citation>
    <scope>NUCLEOTIDE SEQUENCE [LARGE SCALE GENOMIC DNA]</scope>
    <source>
        <strain evidence="2 4">GSP39</strain>
        <strain evidence="3 5">GSR22</strain>
    </source>
</reference>
<dbReference type="Proteomes" id="UP000318528">
    <property type="component" value="Unassembled WGS sequence"/>
</dbReference>
<dbReference type="RefSeq" id="WP_143388878.1">
    <property type="nucleotide sequence ID" value="NZ_VJZL01000051.1"/>
</dbReference>
<dbReference type="EMBL" id="VJZL01000051">
    <property type="protein sequence ID" value="TRX05212.1"/>
    <property type="molecule type" value="Genomic_DNA"/>
</dbReference>
<evidence type="ECO:0000313" key="3">
    <source>
        <dbReference type="EMBL" id="TRX05212.1"/>
    </source>
</evidence>
<evidence type="ECO:0000313" key="5">
    <source>
        <dbReference type="Proteomes" id="UP000318669"/>
    </source>
</evidence>
<evidence type="ECO:0000313" key="4">
    <source>
        <dbReference type="Proteomes" id="UP000318528"/>
    </source>
</evidence>
<protein>
    <recommendedName>
        <fullName evidence="6">Lipid/polyisoprenoid-binding YceI-like domain-containing protein</fullName>
    </recommendedName>
</protein>
<organism evidence="3 5">
    <name type="scientific">Flavobacterium gawalongense</name>
    <dbReference type="NCBI Taxonomy" id="2594432"/>
    <lineage>
        <taxon>Bacteria</taxon>
        <taxon>Pseudomonadati</taxon>
        <taxon>Bacteroidota</taxon>
        <taxon>Flavobacteriia</taxon>
        <taxon>Flavobacteriales</taxon>
        <taxon>Flavobacteriaceae</taxon>
        <taxon>Flavobacterium</taxon>
    </lineage>
</organism>
<dbReference type="AlphaFoldDB" id="A0A553BAE5"/>
<sequence>MVKILTKVWVCTIIALLLWSFSAKAQQRYQTREGSIEVIGSYRDSIIIANSNHLFVLINYETAEIGLTLNPATLHTTTDSLNVKLINSSIGPVILKGKLNIPYVETLQHPDHKLNFEAELHFNGKVKTIYVNGLLKHIASNETISCLLTLNFKLRLSDFGIDLPEGWNNEITIQIFQALLKKSNQ</sequence>
<proteinExistence type="predicted"/>
<evidence type="ECO:0008006" key="6">
    <source>
        <dbReference type="Google" id="ProtNLM"/>
    </source>
</evidence>
<evidence type="ECO:0000313" key="2">
    <source>
        <dbReference type="EMBL" id="TRX01939.1"/>
    </source>
</evidence>
<comment type="caution">
    <text evidence="3">The sequence shown here is derived from an EMBL/GenBank/DDBJ whole genome shotgun (WGS) entry which is preliminary data.</text>
</comment>
<dbReference type="EMBL" id="VJZN01000045">
    <property type="protein sequence ID" value="TRX01939.1"/>
    <property type="molecule type" value="Genomic_DNA"/>
</dbReference>
<evidence type="ECO:0000256" key="1">
    <source>
        <dbReference type="SAM" id="SignalP"/>
    </source>
</evidence>